<sequence>MNTIQQRNIKFINKIIDGKIYKMATGGIGHIQSITDIEVLNKFIDMVTTTINGDFTSIEEDPDVSSNYEVAFITPNGIEIMDENVENVIDLIPLQEFKEILIGWRDFLLTPPLNGSKVYISGEINDDNEIEKFLEGQPKEAKNEIFEDKLKAYPKQNKLVFIVSLSLFILFLLFFLIIIPLLNMTNEIIPFSILGAFAISLSGFYSLLYYKSWKKDFIKKVGKPKLSLQTYFLVCSLPTVLFYFLIYWNSLEGPGHNLYKSSIMSKLLKLFFP</sequence>
<dbReference type="Proteomes" id="UP000184112">
    <property type="component" value="Unassembled WGS sequence"/>
</dbReference>
<evidence type="ECO:0000313" key="3">
    <source>
        <dbReference type="Proteomes" id="UP000184112"/>
    </source>
</evidence>
<dbReference type="RefSeq" id="WP_073409614.1">
    <property type="nucleotide sequence ID" value="NZ_FQWH01000005.1"/>
</dbReference>
<reference evidence="2 3" key="1">
    <citation type="submission" date="2016-11" db="EMBL/GenBank/DDBJ databases">
        <authorList>
            <person name="Jaros S."/>
            <person name="Januszkiewicz K."/>
            <person name="Wedrychowicz H."/>
        </authorList>
    </citation>
    <scope>NUCLEOTIDE SEQUENCE [LARGE SCALE GENOMIC DNA]</scope>
    <source>
        <strain evidence="2 3">DSM 6792</strain>
    </source>
</reference>
<gene>
    <name evidence="2" type="ORF">SAMN05444388_10574</name>
</gene>
<feature type="transmembrane region" description="Helical" evidence="1">
    <location>
        <begin position="159"/>
        <end position="182"/>
    </location>
</feature>
<evidence type="ECO:0000313" key="2">
    <source>
        <dbReference type="EMBL" id="SHG91108.1"/>
    </source>
</evidence>
<organism evidence="2 3">
    <name type="scientific">Flavobacterium johnsoniae</name>
    <name type="common">Cytophaga johnsonae</name>
    <dbReference type="NCBI Taxonomy" id="986"/>
    <lineage>
        <taxon>Bacteria</taxon>
        <taxon>Pseudomonadati</taxon>
        <taxon>Bacteroidota</taxon>
        <taxon>Flavobacteriia</taxon>
        <taxon>Flavobacteriales</taxon>
        <taxon>Flavobacteriaceae</taxon>
        <taxon>Flavobacterium</taxon>
    </lineage>
</organism>
<keyword evidence="1" id="KW-1133">Transmembrane helix</keyword>
<dbReference type="AlphaFoldDB" id="A0A1M5NNN6"/>
<feature type="transmembrane region" description="Helical" evidence="1">
    <location>
        <begin position="188"/>
        <end position="210"/>
    </location>
</feature>
<protein>
    <submittedName>
        <fullName evidence="2">Uncharacterized protein</fullName>
    </submittedName>
</protein>
<proteinExistence type="predicted"/>
<dbReference type="EMBL" id="FQWH01000005">
    <property type="protein sequence ID" value="SHG91108.1"/>
    <property type="molecule type" value="Genomic_DNA"/>
</dbReference>
<name>A0A1M5NNN6_FLAJO</name>
<keyword evidence="1" id="KW-0812">Transmembrane</keyword>
<feature type="transmembrane region" description="Helical" evidence="1">
    <location>
        <begin position="231"/>
        <end position="248"/>
    </location>
</feature>
<accession>A0A1M5NNN6</accession>
<evidence type="ECO:0000256" key="1">
    <source>
        <dbReference type="SAM" id="Phobius"/>
    </source>
</evidence>
<keyword evidence="1" id="KW-0472">Membrane</keyword>